<feature type="domain" description="Fe2OG dioxygenase" evidence="6">
    <location>
        <begin position="344"/>
        <end position="469"/>
    </location>
</feature>
<keyword evidence="2 4" id="KW-0863">Zinc-finger</keyword>
<dbReference type="GO" id="GO:0006307">
    <property type="term" value="P:DNA alkylation repair"/>
    <property type="evidence" value="ECO:0007669"/>
    <property type="project" value="InterPro"/>
</dbReference>
<evidence type="ECO:0000256" key="5">
    <source>
        <dbReference type="SAM" id="MobiDB-lite"/>
    </source>
</evidence>
<reference evidence="8" key="1">
    <citation type="submission" date="2016-03" db="EMBL/GenBank/DDBJ databases">
        <title>Updated assembly of Pseudogymnoascus destructans, the fungus causing white-nose syndrome of bats.</title>
        <authorList>
            <person name="Palmer J.M."/>
            <person name="Drees K.P."/>
            <person name="Foster J.T."/>
            <person name="Lindner D.L."/>
        </authorList>
    </citation>
    <scope>NUCLEOTIDE SEQUENCE [LARGE SCALE GENOMIC DNA]</scope>
    <source>
        <strain evidence="8">20631-21</strain>
    </source>
</reference>
<dbReference type="PROSITE" id="PS51471">
    <property type="entry name" value="FE2OG_OXY"/>
    <property type="match status" value="1"/>
</dbReference>
<evidence type="ECO:0000256" key="2">
    <source>
        <dbReference type="ARBA" id="ARBA00022771"/>
    </source>
</evidence>
<dbReference type="InterPro" id="IPR037151">
    <property type="entry name" value="AlkB-like_sf"/>
</dbReference>
<dbReference type="GeneID" id="36289024"/>
<evidence type="ECO:0000259" key="7">
    <source>
        <dbReference type="PROSITE" id="PS51999"/>
    </source>
</evidence>
<dbReference type="GO" id="GO:0051213">
    <property type="term" value="F:dioxygenase activity"/>
    <property type="evidence" value="ECO:0007669"/>
    <property type="project" value="InterPro"/>
</dbReference>
<dbReference type="FunFam" id="2.60.120.590:FF:000010">
    <property type="entry name" value="GRF zinc finger domain protein"/>
    <property type="match status" value="1"/>
</dbReference>
<evidence type="ECO:0000256" key="3">
    <source>
        <dbReference type="ARBA" id="ARBA00022833"/>
    </source>
</evidence>
<dbReference type="SUPFAM" id="SSF51197">
    <property type="entry name" value="Clavaminate synthase-like"/>
    <property type="match status" value="1"/>
</dbReference>
<dbReference type="Proteomes" id="UP000077154">
    <property type="component" value="Unassembled WGS sequence"/>
</dbReference>
<evidence type="ECO:0000256" key="1">
    <source>
        <dbReference type="ARBA" id="ARBA00022723"/>
    </source>
</evidence>
<name>A0A177A5W5_9PEZI</name>
<feature type="compositionally biased region" description="Basic and acidic residues" evidence="5">
    <location>
        <begin position="534"/>
        <end position="551"/>
    </location>
</feature>
<evidence type="ECO:0000313" key="8">
    <source>
        <dbReference type="EMBL" id="OAF57010.1"/>
    </source>
</evidence>
<dbReference type="VEuPathDB" id="FungiDB:GMDG_00583"/>
<dbReference type="InterPro" id="IPR010666">
    <property type="entry name" value="Znf_GRF"/>
</dbReference>
<proteinExistence type="predicted"/>
<dbReference type="InterPro" id="IPR027450">
    <property type="entry name" value="AlkB-like"/>
</dbReference>
<dbReference type="InterPro" id="IPR032854">
    <property type="entry name" value="ALKBH3"/>
</dbReference>
<gene>
    <name evidence="8" type="ORF">VC83_05962</name>
</gene>
<dbReference type="AlphaFoldDB" id="A0A177A5W5"/>
<feature type="domain" description="GRF-type" evidence="7">
    <location>
        <begin position="480"/>
        <end position="525"/>
    </location>
</feature>
<dbReference type="Pfam" id="PF13532">
    <property type="entry name" value="2OG-FeII_Oxy_2"/>
    <property type="match status" value="1"/>
</dbReference>
<accession>A0A177A5W5</accession>
<keyword evidence="1" id="KW-0479">Metal-binding</keyword>
<sequence length="576" mass="62344">METFISRKRRRSSVSKDSLASYSASLTAASAHSPGGVSAGSSASFAAAPVSFLAGSSVAPPPGLAAAPASFLAGNSVAPSPGLAAAPGPVGSPHTMPTAVEFIAAGSVSAAVLEVNPQDPKCDLQGLTDFNEEESTDYKLSILISLHPDKDEGTLLETLLASEGSVERSLECLKLPPKKRPAASATSYQSSLSSIIRTGKDGAAIKQLTKKGRTVHLYTPEDIEAHTPCSIIYNFLPPEEADALLQELVDESPTYKTNTFQLFDQVVSSPHTFCLYVDSWGEAAMQKTQYVYDGNNVEDVRRSLPRMRDASHKVRETVNQEITRRIRSSPTGQKLHHQSPHPWAPNTAFVNCYDGRRESVGYHSDHLTYLGPRPVIGSLSLGVAREFRVRKIIAMEDDDSGDSDAARKRADAKADAQGQLSIHLPHNSLLVMHASMQEDWKHSIAPARTISPHPISGNKRINITYRHYKPNLHPRFTPKCGCGVPTVLRVVQRQAGNRGKYIWMCYAGYVPGKEGCKFFEWAVFDEDGDPPWAEEAKGGEKQSSDAREKCPGENGDEYMKGGGEWKGGALGSVDEG</sequence>
<dbReference type="GO" id="GO:0008270">
    <property type="term" value="F:zinc ion binding"/>
    <property type="evidence" value="ECO:0007669"/>
    <property type="project" value="UniProtKB-KW"/>
</dbReference>
<evidence type="ECO:0000256" key="4">
    <source>
        <dbReference type="PROSITE-ProRule" id="PRU01343"/>
    </source>
</evidence>
<evidence type="ECO:0000259" key="6">
    <source>
        <dbReference type="PROSITE" id="PS51471"/>
    </source>
</evidence>
<keyword evidence="3" id="KW-0862">Zinc</keyword>
<protein>
    <submittedName>
        <fullName evidence="8">Uncharacterized protein</fullName>
    </submittedName>
</protein>
<dbReference type="PANTHER" id="PTHR31212">
    <property type="entry name" value="ALPHA-KETOGLUTARATE-DEPENDENT DIOXYGENASE ALKB HOMOLOG 3"/>
    <property type="match status" value="1"/>
</dbReference>
<dbReference type="OrthoDB" id="545910at2759"/>
<feature type="region of interest" description="Disordered" evidence="5">
    <location>
        <begin position="530"/>
        <end position="576"/>
    </location>
</feature>
<dbReference type="RefSeq" id="XP_024322301.1">
    <property type="nucleotide sequence ID" value="XM_024469569.1"/>
</dbReference>
<dbReference type="PANTHER" id="PTHR31212:SF4">
    <property type="entry name" value="ALPHA-KETOGLUTARATE-DEPENDENT DIOXYGENASE ALKB HOMOLOG 3"/>
    <property type="match status" value="1"/>
</dbReference>
<dbReference type="Gene3D" id="2.60.120.590">
    <property type="entry name" value="Alpha-ketoglutarate-dependent dioxygenase AlkB-like"/>
    <property type="match status" value="1"/>
</dbReference>
<dbReference type="InterPro" id="IPR005123">
    <property type="entry name" value="Oxoglu/Fe-dep_dioxygenase_dom"/>
</dbReference>
<feature type="compositionally biased region" description="Gly residues" evidence="5">
    <location>
        <begin position="560"/>
        <end position="570"/>
    </location>
</feature>
<dbReference type="eggNOG" id="ENOG502QUQ4">
    <property type="taxonomic scope" value="Eukaryota"/>
</dbReference>
<dbReference type="EMBL" id="KV441401">
    <property type="protein sequence ID" value="OAF57010.1"/>
    <property type="molecule type" value="Genomic_DNA"/>
</dbReference>
<organism evidence="8">
    <name type="scientific">Pseudogymnoascus destructans</name>
    <dbReference type="NCBI Taxonomy" id="655981"/>
    <lineage>
        <taxon>Eukaryota</taxon>
        <taxon>Fungi</taxon>
        <taxon>Dikarya</taxon>
        <taxon>Ascomycota</taxon>
        <taxon>Pezizomycotina</taxon>
        <taxon>Leotiomycetes</taxon>
        <taxon>Thelebolales</taxon>
        <taxon>Thelebolaceae</taxon>
        <taxon>Pseudogymnoascus</taxon>
    </lineage>
</organism>
<dbReference type="PROSITE" id="PS51999">
    <property type="entry name" value="ZF_GRF"/>
    <property type="match status" value="1"/>
</dbReference>